<feature type="compositionally biased region" description="Basic and acidic residues" evidence="1">
    <location>
        <begin position="356"/>
        <end position="366"/>
    </location>
</feature>
<dbReference type="Gramene" id="ESW34191">
    <property type="protein sequence ID" value="ESW34191"/>
    <property type="gene ID" value="PHAVU_001G132400g"/>
</dbReference>
<evidence type="ECO:0000256" key="1">
    <source>
        <dbReference type="SAM" id="MobiDB-lite"/>
    </source>
</evidence>
<dbReference type="OrthoDB" id="1436991at2759"/>
<dbReference type="Pfam" id="PF20167">
    <property type="entry name" value="Transposase_32"/>
    <property type="match status" value="1"/>
</dbReference>
<sequence>MVSMDKIPKQKLKSWAFISERKVILLPQQFDSFLNGLLQRNWTKLADPYPKYDPNKILEFYTNAWVEDQNNLRAKVKGKWVYYDMNAINHFLGNPLPNNEGCVYQAIKDSKDEWFNERDIVKKLCIKNKSFQTGSTWHSLTIKRKDMKTLAQVWMTFLLANIIPLGHVSDLNLPRCQLLYSIMRDDWLEINKNNEKAKGSLGFPALITALCESQGVAVNPTIKNCINLEEAHQQPHPPHPNQPSTVPSAQHSAAPITLEHIMEYIRASIEHIQLQNASNHKGILYIQQGLYHASSQGQTNPWMTPTEFNDYLSWPGDRHNFSKEAGASGGEYEMRAGPSGATEDEDPNQVQNDDVGTERNKVIRGD</sequence>
<feature type="domain" description="Putative plant transposon protein" evidence="2">
    <location>
        <begin position="39"/>
        <end position="216"/>
    </location>
</feature>
<protein>
    <recommendedName>
        <fullName evidence="2">Putative plant transposon protein domain-containing protein</fullName>
    </recommendedName>
</protein>
<proteinExistence type="predicted"/>
<dbReference type="InterPro" id="IPR046796">
    <property type="entry name" value="Transposase_32_dom"/>
</dbReference>
<name>V7CZ72_PHAVU</name>
<accession>V7CZ72</accession>
<evidence type="ECO:0000259" key="2">
    <source>
        <dbReference type="Pfam" id="PF20167"/>
    </source>
</evidence>
<evidence type="ECO:0000313" key="3">
    <source>
        <dbReference type="EMBL" id="ESW34191.1"/>
    </source>
</evidence>
<feature type="region of interest" description="Disordered" evidence="1">
    <location>
        <begin position="231"/>
        <end position="251"/>
    </location>
</feature>
<gene>
    <name evidence="3" type="ORF">PHAVU_001G132400g</name>
</gene>
<dbReference type="Proteomes" id="UP000000226">
    <property type="component" value="Chromosome 1"/>
</dbReference>
<reference evidence="4" key="1">
    <citation type="journal article" date="2014" name="Nat. Genet.">
        <title>A reference genome for common bean and genome-wide analysis of dual domestications.</title>
        <authorList>
            <person name="Schmutz J."/>
            <person name="McClean P.E."/>
            <person name="Mamidi S."/>
            <person name="Wu G.A."/>
            <person name="Cannon S.B."/>
            <person name="Grimwood J."/>
            <person name="Jenkins J."/>
            <person name="Shu S."/>
            <person name="Song Q."/>
            <person name="Chavarro C."/>
            <person name="Torres-Torres M."/>
            <person name="Geffroy V."/>
            <person name="Moghaddam S.M."/>
            <person name="Gao D."/>
            <person name="Abernathy B."/>
            <person name="Barry K."/>
            <person name="Blair M."/>
            <person name="Brick M.A."/>
            <person name="Chovatia M."/>
            <person name="Gepts P."/>
            <person name="Goodstein D.M."/>
            <person name="Gonzales M."/>
            <person name="Hellsten U."/>
            <person name="Hyten D.L."/>
            <person name="Jia G."/>
            <person name="Kelly J.D."/>
            <person name="Kudrna D."/>
            <person name="Lee R."/>
            <person name="Richard M.M."/>
            <person name="Miklas P.N."/>
            <person name="Osorno J.M."/>
            <person name="Rodrigues J."/>
            <person name="Thareau V."/>
            <person name="Urrea C.A."/>
            <person name="Wang M."/>
            <person name="Yu Y."/>
            <person name="Zhang M."/>
            <person name="Wing R.A."/>
            <person name="Cregan P.B."/>
            <person name="Rokhsar D.S."/>
            <person name="Jackson S.A."/>
        </authorList>
    </citation>
    <scope>NUCLEOTIDE SEQUENCE [LARGE SCALE GENOMIC DNA]</scope>
    <source>
        <strain evidence="4">cv. G19833</strain>
    </source>
</reference>
<feature type="region of interest" description="Disordered" evidence="1">
    <location>
        <begin position="319"/>
        <end position="366"/>
    </location>
</feature>
<organism evidence="3 4">
    <name type="scientific">Phaseolus vulgaris</name>
    <name type="common">Kidney bean</name>
    <name type="synonym">French bean</name>
    <dbReference type="NCBI Taxonomy" id="3885"/>
    <lineage>
        <taxon>Eukaryota</taxon>
        <taxon>Viridiplantae</taxon>
        <taxon>Streptophyta</taxon>
        <taxon>Embryophyta</taxon>
        <taxon>Tracheophyta</taxon>
        <taxon>Spermatophyta</taxon>
        <taxon>Magnoliopsida</taxon>
        <taxon>eudicotyledons</taxon>
        <taxon>Gunneridae</taxon>
        <taxon>Pentapetalae</taxon>
        <taxon>rosids</taxon>
        <taxon>fabids</taxon>
        <taxon>Fabales</taxon>
        <taxon>Fabaceae</taxon>
        <taxon>Papilionoideae</taxon>
        <taxon>50 kb inversion clade</taxon>
        <taxon>NPAAA clade</taxon>
        <taxon>indigoferoid/millettioid clade</taxon>
        <taxon>Phaseoleae</taxon>
        <taxon>Phaseolus</taxon>
    </lineage>
</organism>
<evidence type="ECO:0000313" key="4">
    <source>
        <dbReference type="Proteomes" id="UP000000226"/>
    </source>
</evidence>
<dbReference type="EMBL" id="CM002288">
    <property type="protein sequence ID" value="ESW34191.1"/>
    <property type="molecule type" value="Genomic_DNA"/>
</dbReference>
<dbReference type="AlphaFoldDB" id="V7CZ72"/>
<keyword evidence="4" id="KW-1185">Reference proteome</keyword>